<name>A0ABY3TS78_9MYCO</name>
<gene>
    <name evidence="3" type="ORF">MI149_08510</name>
</gene>
<feature type="region of interest" description="Disordered" evidence="1">
    <location>
        <begin position="1"/>
        <end position="65"/>
    </location>
</feature>
<reference evidence="3" key="1">
    <citation type="submission" date="2022-08" db="EMBL/GenBank/DDBJ databases">
        <title>Whole genome sequencing of non-tuberculosis mycobacteria type-strains.</title>
        <authorList>
            <person name="Igarashi Y."/>
            <person name="Osugi A."/>
            <person name="Mitarai S."/>
        </authorList>
    </citation>
    <scope>NUCLEOTIDE SEQUENCE</scope>
    <source>
        <strain evidence="3">JCM 16369</strain>
    </source>
</reference>
<organism evidence="3 4">
    <name type="scientific">Mycolicibacterium crocinum</name>
    <dbReference type="NCBI Taxonomy" id="388459"/>
    <lineage>
        <taxon>Bacteria</taxon>
        <taxon>Bacillati</taxon>
        <taxon>Actinomycetota</taxon>
        <taxon>Actinomycetes</taxon>
        <taxon>Mycobacteriales</taxon>
        <taxon>Mycobacteriaceae</taxon>
        <taxon>Mycolicibacterium</taxon>
    </lineage>
</organism>
<feature type="compositionally biased region" description="Basic and acidic residues" evidence="1">
    <location>
        <begin position="8"/>
        <end position="17"/>
    </location>
</feature>
<dbReference type="Pfam" id="PF14021">
    <property type="entry name" value="TNT"/>
    <property type="match status" value="1"/>
</dbReference>
<keyword evidence="4" id="KW-1185">Reference proteome</keyword>
<evidence type="ECO:0000259" key="2">
    <source>
        <dbReference type="Pfam" id="PF14021"/>
    </source>
</evidence>
<evidence type="ECO:0000256" key="1">
    <source>
        <dbReference type="SAM" id="MobiDB-lite"/>
    </source>
</evidence>
<sequence>MAHRRRRGGEGPGDHGRLARTGGQDVRVPRASQCRGGGHELDRAGSNGGAFLADSGAPLGTRGMPPGIADDYHRFVGTGQPIPAGLPWEVRFGPLKEAFGQPGEPISGS</sequence>
<evidence type="ECO:0000313" key="3">
    <source>
        <dbReference type="EMBL" id="ULN44266.1"/>
    </source>
</evidence>
<feature type="domain" description="TNT" evidence="2">
    <location>
        <begin position="38"/>
        <end position="104"/>
    </location>
</feature>
<protein>
    <submittedName>
        <fullName evidence="3">TNT domain-containing protein</fullName>
    </submittedName>
</protein>
<dbReference type="EMBL" id="CP092362">
    <property type="protein sequence ID" value="ULN44266.1"/>
    <property type="molecule type" value="Genomic_DNA"/>
</dbReference>
<accession>A0ABY3TS78</accession>
<dbReference type="RefSeq" id="WP_240180350.1">
    <property type="nucleotide sequence ID" value="NZ_CP092362.2"/>
</dbReference>
<evidence type="ECO:0000313" key="4">
    <source>
        <dbReference type="Proteomes" id="UP001055337"/>
    </source>
</evidence>
<dbReference type="InterPro" id="IPR025331">
    <property type="entry name" value="TNT"/>
</dbReference>
<dbReference type="Proteomes" id="UP001055337">
    <property type="component" value="Chromosome"/>
</dbReference>
<proteinExistence type="predicted"/>